<dbReference type="GO" id="GO:0009073">
    <property type="term" value="P:aromatic amino acid family biosynthetic process"/>
    <property type="evidence" value="ECO:0007669"/>
    <property type="project" value="UniProtKB-KW"/>
</dbReference>
<dbReference type="UniPathway" id="UPA00053">
    <property type="reaction ID" value="UER00089"/>
</dbReference>
<evidence type="ECO:0000256" key="7">
    <source>
        <dbReference type="ARBA" id="ARBA00044633"/>
    </source>
</evidence>
<feature type="binding site" evidence="8">
    <location>
        <position position="169"/>
    </location>
    <ligand>
        <name>3-phosphoshikimate</name>
        <dbReference type="ChEBI" id="CHEBI:145989"/>
    </ligand>
</feature>
<dbReference type="SUPFAM" id="SSF55205">
    <property type="entry name" value="EPT/RTPC-like"/>
    <property type="match status" value="1"/>
</dbReference>
<dbReference type="AlphaFoldDB" id="A0A3D1JIZ5"/>
<feature type="binding site" evidence="8">
    <location>
        <position position="394"/>
    </location>
    <ligand>
        <name>phosphoenolpyruvate</name>
        <dbReference type="ChEBI" id="CHEBI:58702"/>
    </ligand>
</feature>
<dbReference type="HAMAP" id="MF_00210">
    <property type="entry name" value="EPSP_synth"/>
    <property type="match status" value="1"/>
</dbReference>
<comment type="subcellular location">
    <subcellularLocation>
        <location evidence="8">Cytoplasm</location>
    </subcellularLocation>
</comment>
<dbReference type="PIRSF" id="PIRSF000505">
    <property type="entry name" value="EPSPS"/>
    <property type="match status" value="1"/>
</dbReference>
<dbReference type="CDD" id="cd01556">
    <property type="entry name" value="EPSP_synthase"/>
    <property type="match status" value="1"/>
</dbReference>
<feature type="binding site" evidence="8">
    <location>
        <position position="21"/>
    </location>
    <ligand>
        <name>3-phosphoshikimate</name>
        <dbReference type="ChEBI" id="CHEBI:145989"/>
    </ligand>
</feature>
<feature type="binding site" evidence="8">
    <location>
        <position position="171"/>
    </location>
    <ligand>
        <name>phosphoenolpyruvate</name>
        <dbReference type="ChEBI" id="CHEBI:58702"/>
    </ligand>
</feature>
<sequence length="441" mass="46436">MNLTIFPGGPLRGCVEPPGDKSLSHRVALFAALAEGESCVERFLVSGVTEAMLRSLKALGVAWELSDDTLRVYGRGLHGLRAPESVLDCGNSATTMRLLTGAVAAAGIAAVLDGSAGLRRRPMERIAEPLRQMGVDITTAEGGGAPLTLGSRPPSRRLSALDYSLPVASAQVKTCLLLAALAADAPTTLHEPALSRDHTERMLRGMGVEVETSPELAGYRVTLTPPKAPLCPLRGMLPGDFSAAAFLMAAALITPGSELTLPGVGLNPTRTGLLDAFRAMGGDIEVSNLREYLGEPVGDLKVRFSPLRGVEIAGEWVVRMIDEFPAFAAAAVFAEGPSVVRDAQELRYKESDRITALCSELRAVGAQVEETPDGFILQGGGVRGGVVNPHGDHRLAMSLAVVGLASREPVKVLGAEITRESFPGFPDVLRSLGAQMTEAYE</sequence>
<feature type="binding site" evidence="8">
    <location>
        <position position="26"/>
    </location>
    <ligand>
        <name>3-phosphoshikimate</name>
        <dbReference type="ChEBI" id="CHEBI:145989"/>
    </ligand>
</feature>
<evidence type="ECO:0000256" key="8">
    <source>
        <dbReference type="HAMAP-Rule" id="MF_00210"/>
    </source>
</evidence>
<evidence type="ECO:0000256" key="1">
    <source>
        <dbReference type="ARBA" id="ARBA00004811"/>
    </source>
</evidence>
<comment type="caution">
    <text evidence="8">Lacks conserved residue(s) required for the propagation of feature annotation.</text>
</comment>
<evidence type="ECO:0000259" key="9">
    <source>
        <dbReference type="Pfam" id="PF00275"/>
    </source>
</evidence>
<feature type="domain" description="Enolpyruvate transferase" evidence="9">
    <location>
        <begin position="8"/>
        <end position="429"/>
    </location>
</feature>
<reference evidence="10 11" key="1">
    <citation type="journal article" date="2018" name="Nat. Biotechnol.">
        <title>A standardized bacterial taxonomy based on genome phylogeny substantially revises the tree of life.</title>
        <authorList>
            <person name="Parks D.H."/>
            <person name="Chuvochina M."/>
            <person name="Waite D.W."/>
            <person name="Rinke C."/>
            <person name="Skarshewski A."/>
            <person name="Chaumeil P.A."/>
            <person name="Hugenholtz P."/>
        </authorList>
    </citation>
    <scope>NUCLEOTIDE SEQUENCE [LARGE SCALE GENOMIC DNA]</scope>
    <source>
        <strain evidence="10">UBA8781</strain>
    </source>
</reference>
<keyword evidence="6 8" id="KW-0057">Aromatic amino acid biosynthesis</keyword>
<dbReference type="InterPro" id="IPR006264">
    <property type="entry name" value="EPSP_synthase"/>
</dbReference>
<comment type="similarity">
    <text evidence="2 8">Belongs to the EPSP synthase family.</text>
</comment>
<dbReference type="PANTHER" id="PTHR21090">
    <property type="entry name" value="AROM/DEHYDROQUINATE SYNTHASE"/>
    <property type="match status" value="1"/>
</dbReference>
<comment type="pathway">
    <text evidence="1 8">Metabolic intermediate biosynthesis; chorismate biosynthesis; chorismate from D-erythrose 4-phosphate and phosphoenolpyruvate: step 6/7.</text>
</comment>
<dbReference type="FunFam" id="3.65.10.10:FF:000005">
    <property type="entry name" value="3-phosphoshikimate 1-carboxyvinyltransferase"/>
    <property type="match status" value="1"/>
</dbReference>
<dbReference type="EMBL" id="DPBP01000044">
    <property type="protein sequence ID" value="HCE18482.1"/>
    <property type="molecule type" value="Genomic_DNA"/>
</dbReference>
<dbReference type="InterPro" id="IPR023193">
    <property type="entry name" value="EPSP_synthase_CS"/>
</dbReference>
<evidence type="ECO:0000256" key="3">
    <source>
        <dbReference type="ARBA" id="ARBA00022490"/>
    </source>
</evidence>
<evidence type="ECO:0000313" key="11">
    <source>
        <dbReference type="Proteomes" id="UP000264141"/>
    </source>
</evidence>
<keyword evidence="4 8" id="KW-0028">Amino-acid biosynthesis</keyword>
<proteinExistence type="inferred from homology"/>
<accession>A0A3D1JIZ5</accession>
<feature type="binding site" evidence="8">
    <location>
        <position position="322"/>
    </location>
    <ligand>
        <name>3-phosphoshikimate</name>
        <dbReference type="ChEBI" id="CHEBI:145989"/>
    </ligand>
</feature>
<dbReference type="EC" id="2.5.1.19" evidence="8"/>
<feature type="binding site" evidence="8">
    <location>
        <position position="353"/>
    </location>
    <ligand>
        <name>phosphoenolpyruvate</name>
        <dbReference type="ChEBI" id="CHEBI:58702"/>
    </ligand>
</feature>
<dbReference type="NCBIfam" id="TIGR01356">
    <property type="entry name" value="aroA"/>
    <property type="match status" value="1"/>
</dbReference>
<dbReference type="PROSITE" id="PS00104">
    <property type="entry name" value="EPSP_SYNTHASE_1"/>
    <property type="match status" value="1"/>
</dbReference>
<dbReference type="GO" id="GO:0005737">
    <property type="term" value="C:cytoplasm"/>
    <property type="evidence" value="ECO:0007669"/>
    <property type="project" value="UniProtKB-SubCell"/>
</dbReference>
<evidence type="ECO:0000313" key="10">
    <source>
        <dbReference type="EMBL" id="HCE18482.1"/>
    </source>
</evidence>
<dbReference type="GO" id="GO:0008652">
    <property type="term" value="P:amino acid biosynthetic process"/>
    <property type="evidence" value="ECO:0007669"/>
    <property type="project" value="UniProtKB-KW"/>
</dbReference>
<dbReference type="GO" id="GO:0003866">
    <property type="term" value="F:3-phosphoshikimate 1-carboxyvinyltransferase activity"/>
    <property type="evidence" value="ECO:0007669"/>
    <property type="project" value="UniProtKB-UniRule"/>
</dbReference>
<comment type="caution">
    <text evidence="10">The sequence shown here is derived from an EMBL/GenBank/DDBJ whole genome shotgun (WGS) entry which is preliminary data.</text>
</comment>
<dbReference type="InterPro" id="IPR001986">
    <property type="entry name" value="Enolpyruvate_Tfrase_dom"/>
</dbReference>
<dbReference type="Gene3D" id="3.65.10.10">
    <property type="entry name" value="Enolpyruvate transferase domain"/>
    <property type="match status" value="2"/>
</dbReference>
<keyword evidence="5 8" id="KW-0808">Transferase</keyword>
<feature type="binding site" evidence="8">
    <location>
        <position position="121"/>
    </location>
    <ligand>
        <name>phosphoenolpyruvate</name>
        <dbReference type="ChEBI" id="CHEBI:58702"/>
    </ligand>
</feature>
<dbReference type="GO" id="GO:0009423">
    <property type="term" value="P:chorismate biosynthetic process"/>
    <property type="evidence" value="ECO:0007669"/>
    <property type="project" value="UniProtKB-UniRule"/>
</dbReference>
<evidence type="ECO:0000256" key="5">
    <source>
        <dbReference type="ARBA" id="ARBA00022679"/>
    </source>
</evidence>
<dbReference type="STRING" id="229919.GCA_001050195_02869"/>
<feature type="binding site" evidence="8">
    <location>
        <position position="349"/>
    </location>
    <ligand>
        <name>3-phosphoshikimate</name>
        <dbReference type="ChEBI" id="CHEBI:145989"/>
    </ligand>
</feature>
<evidence type="ECO:0000256" key="4">
    <source>
        <dbReference type="ARBA" id="ARBA00022605"/>
    </source>
</evidence>
<keyword evidence="3 8" id="KW-0963">Cytoplasm</keyword>
<dbReference type="Proteomes" id="UP000264141">
    <property type="component" value="Unassembled WGS sequence"/>
</dbReference>
<comment type="subunit">
    <text evidence="8">Monomer.</text>
</comment>
<evidence type="ECO:0000256" key="6">
    <source>
        <dbReference type="ARBA" id="ARBA00023141"/>
    </source>
</evidence>
<organism evidence="10 11">
    <name type="scientific">Anaerolinea thermolimosa</name>
    <dbReference type="NCBI Taxonomy" id="229919"/>
    <lineage>
        <taxon>Bacteria</taxon>
        <taxon>Bacillati</taxon>
        <taxon>Chloroflexota</taxon>
        <taxon>Anaerolineae</taxon>
        <taxon>Anaerolineales</taxon>
        <taxon>Anaerolineaceae</taxon>
        <taxon>Anaerolinea</taxon>
    </lineage>
</organism>
<feature type="binding site" evidence="8">
    <location>
        <position position="22"/>
    </location>
    <ligand>
        <name>3-phosphoshikimate</name>
        <dbReference type="ChEBI" id="CHEBI:145989"/>
    </ligand>
</feature>
<evidence type="ECO:0000256" key="2">
    <source>
        <dbReference type="ARBA" id="ARBA00009948"/>
    </source>
</evidence>
<comment type="function">
    <text evidence="8">Catalyzes the transfer of the enolpyruvyl moiety of phosphoenolpyruvate (PEP) to the 5-hydroxyl of shikimate-3-phosphate (S3P) to produce enolpyruvyl shikimate-3-phosphate and inorganic phosphate.</text>
</comment>
<feature type="binding site" evidence="8">
    <location>
        <position position="171"/>
    </location>
    <ligand>
        <name>3-phosphoshikimate</name>
        <dbReference type="ChEBI" id="CHEBI:145989"/>
    </ligand>
</feature>
<feature type="binding site" evidence="8">
    <location>
        <position position="21"/>
    </location>
    <ligand>
        <name>phosphoenolpyruvate</name>
        <dbReference type="ChEBI" id="CHEBI:58702"/>
    </ligand>
</feature>
<dbReference type="PANTHER" id="PTHR21090:SF5">
    <property type="entry name" value="PENTAFUNCTIONAL AROM POLYPEPTIDE"/>
    <property type="match status" value="1"/>
</dbReference>
<comment type="catalytic activity">
    <reaction evidence="7">
        <text>3-phosphoshikimate + phosphoenolpyruvate = 5-O-(1-carboxyvinyl)-3-phosphoshikimate + phosphate</text>
        <dbReference type="Rhea" id="RHEA:21256"/>
        <dbReference type="ChEBI" id="CHEBI:43474"/>
        <dbReference type="ChEBI" id="CHEBI:57701"/>
        <dbReference type="ChEBI" id="CHEBI:58702"/>
        <dbReference type="ChEBI" id="CHEBI:145989"/>
        <dbReference type="EC" id="2.5.1.19"/>
    </reaction>
    <physiologicalReaction direction="left-to-right" evidence="7">
        <dbReference type="Rhea" id="RHEA:21257"/>
    </physiologicalReaction>
</comment>
<name>A0A3D1JIZ5_9CHLR</name>
<dbReference type="InterPro" id="IPR036968">
    <property type="entry name" value="Enolpyruvate_Tfrase_sf"/>
</dbReference>
<feature type="active site" description="Proton acceptor" evidence="8">
    <location>
        <position position="322"/>
    </location>
</feature>
<dbReference type="PROSITE" id="PS00885">
    <property type="entry name" value="EPSP_SYNTHASE_2"/>
    <property type="match status" value="1"/>
</dbReference>
<dbReference type="Pfam" id="PF00275">
    <property type="entry name" value="EPSP_synthase"/>
    <property type="match status" value="1"/>
</dbReference>
<gene>
    <name evidence="8 10" type="primary">aroA</name>
    <name evidence="10" type="ORF">DEQ80_11540</name>
</gene>
<dbReference type="InterPro" id="IPR013792">
    <property type="entry name" value="RNA3'P_cycl/enolpyr_Trfase_a/b"/>
</dbReference>
<protein>
    <recommendedName>
        <fullName evidence="8">3-phosphoshikimate 1-carboxyvinyltransferase</fullName>
        <ecNumber evidence="8">2.5.1.19</ecNumber>
    </recommendedName>
    <alternativeName>
        <fullName evidence="8">5-enolpyruvylshikimate-3-phosphate synthase</fullName>
        <shortName evidence="8">EPSP synthase</shortName>
        <shortName evidence="8">EPSPS</shortName>
    </alternativeName>
</protein>